<dbReference type="PRINTS" id="PR01874">
    <property type="entry name" value="DNAREPAIRADA"/>
</dbReference>
<keyword evidence="14" id="KW-1185">Reference proteome</keyword>
<keyword evidence="5" id="KW-0378">Hydrolase</keyword>
<evidence type="ECO:0000259" key="12">
    <source>
        <dbReference type="PROSITE" id="PS51199"/>
    </source>
</evidence>
<dbReference type="GO" id="GO:1990077">
    <property type="term" value="C:primosome complex"/>
    <property type="evidence" value="ECO:0007669"/>
    <property type="project" value="UniProtKB-KW"/>
</dbReference>
<evidence type="ECO:0000256" key="3">
    <source>
        <dbReference type="ARBA" id="ARBA00022705"/>
    </source>
</evidence>
<evidence type="ECO:0000256" key="8">
    <source>
        <dbReference type="ARBA" id="ARBA00023125"/>
    </source>
</evidence>
<dbReference type="AlphaFoldDB" id="A0A1I5E1P2"/>
<keyword evidence="2" id="KW-0639">Primosome</keyword>
<evidence type="ECO:0000313" key="13">
    <source>
        <dbReference type="EMBL" id="SFO05398.1"/>
    </source>
</evidence>
<dbReference type="InterPro" id="IPR036185">
    <property type="entry name" value="DNA_heli_DnaB-like_N_sf"/>
</dbReference>
<dbReference type="Proteomes" id="UP000199036">
    <property type="component" value="Unassembled WGS sequence"/>
</dbReference>
<dbReference type="Pfam" id="PF00772">
    <property type="entry name" value="DnaB"/>
    <property type="match status" value="1"/>
</dbReference>
<dbReference type="SUPFAM" id="SSF48024">
    <property type="entry name" value="N-terminal domain of DnaB helicase"/>
    <property type="match status" value="1"/>
</dbReference>
<keyword evidence="8" id="KW-0238">DNA-binding</keyword>
<dbReference type="EC" id="5.6.2.3" evidence="10"/>
<dbReference type="InterPro" id="IPR016136">
    <property type="entry name" value="DNA_helicase_N/primase_C"/>
</dbReference>
<dbReference type="CDD" id="cd00984">
    <property type="entry name" value="DnaB_C"/>
    <property type="match status" value="1"/>
</dbReference>
<evidence type="ECO:0000256" key="4">
    <source>
        <dbReference type="ARBA" id="ARBA00022741"/>
    </source>
</evidence>
<keyword evidence="6 13" id="KW-0347">Helicase</keyword>
<evidence type="ECO:0000256" key="7">
    <source>
        <dbReference type="ARBA" id="ARBA00022840"/>
    </source>
</evidence>
<dbReference type="InterPro" id="IPR007693">
    <property type="entry name" value="DNA_helicase_DnaB-like_N"/>
</dbReference>
<dbReference type="GO" id="GO:0043139">
    <property type="term" value="F:5'-3' DNA helicase activity"/>
    <property type="evidence" value="ECO:0007669"/>
    <property type="project" value="UniProtKB-EC"/>
</dbReference>
<dbReference type="RefSeq" id="WP_091524676.1">
    <property type="nucleotide sequence ID" value="NZ_FOVI01000018.1"/>
</dbReference>
<evidence type="ECO:0000256" key="11">
    <source>
        <dbReference type="ARBA" id="ARBA00048954"/>
    </source>
</evidence>
<dbReference type="GO" id="GO:0005524">
    <property type="term" value="F:ATP binding"/>
    <property type="evidence" value="ECO:0007669"/>
    <property type="project" value="UniProtKB-KW"/>
</dbReference>
<dbReference type="GO" id="GO:0003677">
    <property type="term" value="F:DNA binding"/>
    <property type="evidence" value="ECO:0007669"/>
    <property type="project" value="UniProtKB-KW"/>
</dbReference>
<dbReference type="PANTHER" id="PTHR30153">
    <property type="entry name" value="REPLICATIVE DNA HELICASE DNAB"/>
    <property type="match status" value="1"/>
</dbReference>
<evidence type="ECO:0000256" key="10">
    <source>
        <dbReference type="ARBA" id="ARBA00044969"/>
    </source>
</evidence>
<keyword evidence="9" id="KW-0413">Isomerase</keyword>
<evidence type="ECO:0000256" key="1">
    <source>
        <dbReference type="ARBA" id="ARBA00008428"/>
    </source>
</evidence>
<evidence type="ECO:0000256" key="5">
    <source>
        <dbReference type="ARBA" id="ARBA00022801"/>
    </source>
</evidence>
<keyword evidence="7" id="KW-0067">ATP-binding</keyword>
<proteinExistence type="inferred from homology"/>
<dbReference type="PANTHER" id="PTHR30153:SF2">
    <property type="entry name" value="REPLICATIVE DNA HELICASE"/>
    <property type="match status" value="1"/>
</dbReference>
<comment type="similarity">
    <text evidence="1">Belongs to the helicase family. DnaB subfamily.</text>
</comment>
<dbReference type="Gene3D" id="1.10.860.10">
    <property type="entry name" value="DNAb Helicase, Chain A"/>
    <property type="match status" value="1"/>
</dbReference>
<evidence type="ECO:0000256" key="6">
    <source>
        <dbReference type="ARBA" id="ARBA00022806"/>
    </source>
</evidence>
<dbReference type="STRING" id="913024.SAMN05421741_11849"/>
<dbReference type="EMBL" id="FOVI01000018">
    <property type="protein sequence ID" value="SFO05398.1"/>
    <property type="molecule type" value="Genomic_DNA"/>
</dbReference>
<comment type="catalytic activity">
    <reaction evidence="11">
        <text>ATP + H2O = ADP + phosphate + H(+)</text>
        <dbReference type="Rhea" id="RHEA:13065"/>
        <dbReference type="ChEBI" id="CHEBI:15377"/>
        <dbReference type="ChEBI" id="CHEBI:15378"/>
        <dbReference type="ChEBI" id="CHEBI:30616"/>
        <dbReference type="ChEBI" id="CHEBI:43474"/>
        <dbReference type="ChEBI" id="CHEBI:456216"/>
        <dbReference type="EC" id="5.6.2.3"/>
    </reaction>
</comment>
<evidence type="ECO:0000256" key="9">
    <source>
        <dbReference type="ARBA" id="ARBA00023235"/>
    </source>
</evidence>
<gene>
    <name evidence="13" type="ORF">SAMN05421741_11849</name>
</gene>
<dbReference type="InterPro" id="IPR007694">
    <property type="entry name" value="DNA_helicase_DnaB-like_C"/>
</dbReference>
<dbReference type="Gene3D" id="3.40.50.300">
    <property type="entry name" value="P-loop containing nucleotide triphosphate hydrolases"/>
    <property type="match status" value="1"/>
</dbReference>
<evidence type="ECO:0000313" key="14">
    <source>
        <dbReference type="Proteomes" id="UP000199036"/>
    </source>
</evidence>
<organism evidence="13 14">
    <name type="scientific">Paenimyroides ummariense</name>
    <dbReference type="NCBI Taxonomy" id="913024"/>
    <lineage>
        <taxon>Bacteria</taxon>
        <taxon>Pseudomonadati</taxon>
        <taxon>Bacteroidota</taxon>
        <taxon>Flavobacteriia</taxon>
        <taxon>Flavobacteriales</taxon>
        <taxon>Flavobacteriaceae</taxon>
        <taxon>Paenimyroides</taxon>
    </lineage>
</organism>
<feature type="domain" description="SF4 helicase" evidence="12">
    <location>
        <begin position="182"/>
        <end position="450"/>
    </location>
</feature>
<keyword evidence="3" id="KW-0235">DNA replication</keyword>
<dbReference type="GO" id="GO:0006269">
    <property type="term" value="P:DNA replication, synthesis of primer"/>
    <property type="evidence" value="ECO:0007669"/>
    <property type="project" value="UniProtKB-KW"/>
</dbReference>
<dbReference type="Pfam" id="PF03796">
    <property type="entry name" value="DnaB_C"/>
    <property type="match status" value="1"/>
</dbReference>
<reference evidence="14" key="1">
    <citation type="submission" date="2016-10" db="EMBL/GenBank/DDBJ databases">
        <authorList>
            <person name="Varghese N."/>
            <person name="Submissions S."/>
        </authorList>
    </citation>
    <scope>NUCLEOTIDE SEQUENCE [LARGE SCALE GENOMIC DNA]</scope>
    <source>
        <strain evidence="14">DS-12</strain>
    </source>
</reference>
<evidence type="ECO:0000256" key="2">
    <source>
        <dbReference type="ARBA" id="ARBA00022515"/>
    </source>
</evidence>
<name>A0A1I5E1P2_9FLAO</name>
<dbReference type="GO" id="GO:0005829">
    <property type="term" value="C:cytosol"/>
    <property type="evidence" value="ECO:0007669"/>
    <property type="project" value="TreeGrafter"/>
</dbReference>
<accession>A0A1I5E1P2</accession>
<dbReference type="InterPro" id="IPR027417">
    <property type="entry name" value="P-loop_NTPase"/>
</dbReference>
<sequence>MSDLKKGLIPPQAVDIEEAVLGAVLVDNASVIDLLHVIKTPDVFYKPAHQMVFEAIARLSNKNIPVDILSVSNELRAMKKLEEAGGDFYLINLTQKIASAAHIDYHAHILKQYYIKRKIIGLSSEAIRLAYDDAVDSLELMDLIDNDFVKLHEEVASGKTDVSWRETLQQVARNVEMLTNAGENDLIGIETGFTKLNKMFGGWKGGEFIVIGARPGMGKTAFVGSSMISAARAGHGVGFISLEMSAVQLATRAVALNSSLHLKQLTLNGFEHNKYFETLHRVTSEMFDYNIHIDDRPALNINEIKRKARLLHRKHGIKLLIVDYIQLSAGAGKDIRTETGKVTQGLKALAKELDIAVIGLAQLSREVEKTPTKRPALHHLKESGDIEQDADIVAFLYRAEYYGLNIDEELIGPGENSEFIVAKNRSGGLGTVGLWYDANRTKYMDYDPLSGMNENKFTNVHVDQPYVYPPVQPNENVDGSIF</sequence>
<dbReference type="PROSITE" id="PS51199">
    <property type="entry name" value="SF4_HELICASE"/>
    <property type="match status" value="1"/>
</dbReference>
<keyword evidence="4" id="KW-0547">Nucleotide-binding</keyword>
<dbReference type="SUPFAM" id="SSF52540">
    <property type="entry name" value="P-loop containing nucleoside triphosphate hydrolases"/>
    <property type="match status" value="1"/>
</dbReference>
<protein>
    <recommendedName>
        <fullName evidence="10">DNA 5'-3' helicase</fullName>
        <ecNumber evidence="10">5.6.2.3</ecNumber>
    </recommendedName>
</protein>
<dbReference type="OrthoDB" id="9773982at2"/>
<dbReference type="GO" id="GO:0016787">
    <property type="term" value="F:hydrolase activity"/>
    <property type="evidence" value="ECO:0007669"/>
    <property type="project" value="UniProtKB-KW"/>
</dbReference>